<evidence type="ECO:0000256" key="1">
    <source>
        <dbReference type="SAM" id="MobiDB-lite"/>
    </source>
</evidence>
<reference evidence="2" key="1">
    <citation type="journal article" date="2020" name="Stud. Mycol.">
        <title>101 Dothideomycetes genomes: a test case for predicting lifestyles and emergence of pathogens.</title>
        <authorList>
            <person name="Haridas S."/>
            <person name="Albert R."/>
            <person name="Binder M."/>
            <person name="Bloem J."/>
            <person name="Labutti K."/>
            <person name="Salamov A."/>
            <person name="Andreopoulos B."/>
            <person name="Baker S."/>
            <person name="Barry K."/>
            <person name="Bills G."/>
            <person name="Bluhm B."/>
            <person name="Cannon C."/>
            <person name="Castanera R."/>
            <person name="Culley D."/>
            <person name="Daum C."/>
            <person name="Ezra D."/>
            <person name="Gonzalez J."/>
            <person name="Henrissat B."/>
            <person name="Kuo A."/>
            <person name="Liang C."/>
            <person name="Lipzen A."/>
            <person name="Lutzoni F."/>
            <person name="Magnuson J."/>
            <person name="Mondo S."/>
            <person name="Nolan M."/>
            <person name="Ohm R."/>
            <person name="Pangilinan J."/>
            <person name="Park H.-J."/>
            <person name="Ramirez L."/>
            <person name="Alfaro M."/>
            <person name="Sun H."/>
            <person name="Tritt A."/>
            <person name="Yoshinaga Y."/>
            <person name="Zwiers L.-H."/>
            <person name="Turgeon B."/>
            <person name="Goodwin S."/>
            <person name="Spatafora J."/>
            <person name="Crous P."/>
            <person name="Grigoriev I."/>
        </authorList>
    </citation>
    <scope>NUCLEOTIDE SEQUENCE</scope>
    <source>
        <strain evidence="2">CBS 207.26</strain>
    </source>
</reference>
<accession>A0A6A6EAK5</accession>
<sequence>MPSIHAPSFLASELVTIVEEEFAHHLTRIRRRIKDYNDISTNKCWFEFCDPEETPLPGSLPSKQQLFIAADPEFALEWICRHTALDDLLKALRRLLPESDSTAISPLTPAKSAYSITADSAYFSAEYSPTPCYAIEEETQISTVQWPLRNAKQPTSQCIRAETEVEDANEDMMERTRMRPGEAVSPGKSRAQEQLHGGAAKEHSVELPGERTERSEIVQTIEAVEAGETVGSVEATGMVTVQGASAKLAENWFREGGDSVGAVRKQQESMEEAV</sequence>
<protein>
    <submittedName>
        <fullName evidence="2">Uncharacterized protein</fullName>
    </submittedName>
</protein>
<proteinExistence type="predicted"/>
<evidence type="ECO:0000313" key="2">
    <source>
        <dbReference type="EMBL" id="KAF2187559.1"/>
    </source>
</evidence>
<dbReference type="Proteomes" id="UP000800200">
    <property type="component" value="Unassembled WGS sequence"/>
</dbReference>
<keyword evidence="3" id="KW-1185">Reference proteome</keyword>
<dbReference type="AlphaFoldDB" id="A0A6A6EAK5"/>
<dbReference type="EMBL" id="ML994626">
    <property type="protein sequence ID" value="KAF2187559.1"/>
    <property type="molecule type" value="Genomic_DNA"/>
</dbReference>
<organism evidence="2 3">
    <name type="scientific">Zopfia rhizophila CBS 207.26</name>
    <dbReference type="NCBI Taxonomy" id="1314779"/>
    <lineage>
        <taxon>Eukaryota</taxon>
        <taxon>Fungi</taxon>
        <taxon>Dikarya</taxon>
        <taxon>Ascomycota</taxon>
        <taxon>Pezizomycotina</taxon>
        <taxon>Dothideomycetes</taxon>
        <taxon>Dothideomycetes incertae sedis</taxon>
        <taxon>Zopfiaceae</taxon>
        <taxon>Zopfia</taxon>
    </lineage>
</organism>
<evidence type="ECO:0000313" key="3">
    <source>
        <dbReference type="Proteomes" id="UP000800200"/>
    </source>
</evidence>
<gene>
    <name evidence="2" type="ORF">K469DRAFT_770691</name>
</gene>
<name>A0A6A6EAK5_9PEZI</name>
<feature type="region of interest" description="Disordered" evidence="1">
    <location>
        <begin position="178"/>
        <end position="214"/>
    </location>
</feature>
<feature type="compositionally biased region" description="Basic and acidic residues" evidence="1">
    <location>
        <begin position="199"/>
        <end position="214"/>
    </location>
</feature>